<dbReference type="InterPro" id="IPR013783">
    <property type="entry name" value="Ig-like_fold"/>
</dbReference>
<dbReference type="Pfam" id="PF00345">
    <property type="entry name" value="PapD_N"/>
    <property type="match status" value="1"/>
</dbReference>
<dbReference type="GO" id="GO:0030288">
    <property type="term" value="C:outer membrane-bounded periplasmic space"/>
    <property type="evidence" value="ECO:0007669"/>
    <property type="project" value="InterPro"/>
</dbReference>
<accession>A0A1B8HMT5</accession>
<dbReference type="PANTHER" id="PTHR30251">
    <property type="entry name" value="PILUS ASSEMBLY CHAPERONE"/>
    <property type="match status" value="1"/>
</dbReference>
<dbReference type="SUPFAM" id="SSF49584">
    <property type="entry name" value="Periplasmic chaperone C-domain"/>
    <property type="match status" value="1"/>
</dbReference>
<keyword evidence="3 6" id="KW-0732">Signal</keyword>
<comment type="subcellular location">
    <subcellularLocation>
        <location evidence="1">Periplasm</location>
    </subcellularLocation>
</comment>
<dbReference type="EMBL" id="LZEX01000002">
    <property type="protein sequence ID" value="OBU10756.1"/>
    <property type="molecule type" value="Genomic_DNA"/>
</dbReference>
<dbReference type="AlphaFoldDB" id="A0A1B8HMT5"/>
<proteinExistence type="inferred from homology"/>
<dbReference type="Gene3D" id="2.60.40.10">
    <property type="entry name" value="Immunoglobulins"/>
    <property type="match status" value="2"/>
</dbReference>
<evidence type="ECO:0000256" key="4">
    <source>
        <dbReference type="ARBA" id="ARBA00022764"/>
    </source>
</evidence>
<dbReference type="Proteomes" id="UP000092247">
    <property type="component" value="Unassembled WGS sequence"/>
</dbReference>
<evidence type="ECO:0000313" key="9">
    <source>
        <dbReference type="EMBL" id="OBU10756.1"/>
    </source>
</evidence>
<evidence type="ECO:0000256" key="1">
    <source>
        <dbReference type="ARBA" id="ARBA00004418"/>
    </source>
</evidence>
<feature type="signal peptide" evidence="6">
    <location>
        <begin position="1"/>
        <end position="20"/>
    </location>
</feature>
<dbReference type="InterPro" id="IPR008962">
    <property type="entry name" value="PapD-like_sf"/>
</dbReference>
<dbReference type="InterPro" id="IPR001829">
    <property type="entry name" value="Pili_assmbl_chaperone_bac"/>
</dbReference>
<dbReference type="InterPro" id="IPR016147">
    <property type="entry name" value="Pili_assmbl_chaperone_N"/>
</dbReference>
<sequence>MKKSLILSTLCLLTSFYAGASVTMLGNRIIYAEENRDKTLLFSNDNETPSLVQIWTDINDPKSTPENADGPFVAVPAIFNITEHNKQNVKLTFTGSKLPDDRESVFYFNYLSIPSVKKEDADKNKLMIVVTNRLKLFYRPAAIGNETNSVIDKLEFTRNGSNLDVRNPTPFHASISFVTLSNGKQRQQIDNTDMIPPFSVAKWPLTAGYKTGKVTVSLGAINDYGVEKTRTIDLP</sequence>
<dbReference type="InterPro" id="IPR050643">
    <property type="entry name" value="Periplasmic_pilus_chap"/>
</dbReference>
<keyword evidence="5" id="KW-0143">Chaperone</keyword>
<dbReference type="PRINTS" id="PR00969">
    <property type="entry name" value="CHAPERONPILI"/>
</dbReference>
<reference evidence="9 10" key="1">
    <citation type="submission" date="2016-06" db="EMBL/GenBank/DDBJ databases">
        <authorList>
            <person name="Kjaerup R.B."/>
            <person name="Dalgaard T.S."/>
            <person name="Juul-Madsen H.R."/>
        </authorList>
    </citation>
    <scope>NUCLEOTIDE SEQUENCE [LARGE SCALE GENOMIC DNA]</scope>
    <source>
        <strain evidence="9 10">GCSL-Mp3</strain>
    </source>
</reference>
<gene>
    <name evidence="9" type="ORF">AYY17_14625</name>
</gene>
<feature type="domain" description="Pili assembly chaperone N-terminal" evidence="7">
    <location>
        <begin position="22"/>
        <end position="143"/>
    </location>
</feature>
<dbReference type="InterPro" id="IPR036316">
    <property type="entry name" value="Pili_assmbl_chap_C_dom_sf"/>
</dbReference>
<evidence type="ECO:0000313" key="10">
    <source>
        <dbReference type="Proteomes" id="UP000092247"/>
    </source>
</evidence>
<comment type="caution">
    <text evidence="9">The sequence shown here is derived from an EMBL/GenBank/DDBJ whole genome shotgun (WGS) entry which is preliminary data.</text>
</comment>
<feature type="chain" id="PRO_5008609975" description="Molecular chaperone" evidence="6">
    <location>
        <begin position="21"/>
        <end position="235"/>
    </location>
</feature>
<dbReference type="SUPFAM" id="SSF49354">
    <property type="entry name" value="PapD-like"/>
    <property type="match status" value="1"/>
</dbReference>
<comment type="similarity">
    <text evidence="2">Belongs to the periplasmic pilus chaperone family.</text>
</comment>
<dbReference type="Pfam" id="PF02753">
    <property type="entry name" value="PapD_C"/>
    <property type="match status" value="1"/>
</dbReference>
<evidence type="ECO:0000259" key="8">
    <source>
        <dbReference type="Pfam" id="PF02753"/>
    </source>
</evidence>
<dbReference type="RefSeq" id="WP_067421459.1">
    <property type="nucleotide sequence ID" value="NZ_LZEX01000002.1"/>
</dbReference>
<dbReference type="InterPro" id="IPR016148">
    <property type="entry name" value="Pili_assmbl_chaperone_C"/>
</dbReference>
<protein>
    <recommendedName>
        <fullName evidence="11">Molecular chaperone</fullName>
    </recommendedName>
</protein>
<dbReference type="PANTHER" id="PTHR30251:SF25">
    <property type="entry name" value="FIMBRIAE CHAPARONE"/>
    <property type="match status" value="1"/>
</dbReference>
<keyword evidence="4" id="KW-0574">Periplasm</keyword>
<organism evidence="9 10">
    <name type="scientific">Morganella psychrotolerans</name>
    <dbReference type="NCBI Taxonomy" id="368603"/>
    <lineage>
        <taxon>Bacteria</taxon>
        <taxon>Pseudomonadati</taxon>
        <taxon>Pseudomonadota</taxon>
        <taxon>Gammaproteobacteria</taxon>
        <taxon>Enterobacterales</taxon>
        <taxon>Morganellaceae</taxon>
        <taxon>Morganella</taxon>
    </lineage>
</organism>
<evidence type="ECO:0000256" key="2">
    <source>
        <dbReference type="ARBA" id="ARBA00007399"/>
    </source>
</evidence>
<feature type="domain" description="Pili assembly chaperone C-terminal" evidence="8">
    <location>
        <begin position="165"/>
        <end position="227"/>
    </location>
</feature>
<dbReference type="GO" id="GO:0071555">
    <property type="term" value="P:cell wall organization"/>
    <property type="evidence" value="ECO:0007669"/>
    <property type="project" value="InterPro"/>
</dbReference>
<evidence type="ECO:0000256" key="3">
    <source>
        <dbReference type="ARBA" id="ARBA00022729"/>
    </source>
</evidence>
<evidence type="ECO:0000256" key="5">
    <source>
        <dbReference type="ARBA" id="ARBA00023186"/>
    </source>
</evidence>
<evidence type="ECO:0000259" key="7">
    <source>
        <dbReference type="Pfam" id="PF00345"/>
    </source>
</evidence>
<name>A0A1B8HMT5_9GAMM</name>
<evidence type="ECO:0000256" key="6">
    <source>
        <dbReference type="SAM" id="SignalP"/>
    </source>
</evidence>
<evidence type="ECO:0008006" key="11">
    <source>
        <dbReference type="Google" id="ProtNLM"/>
    </source>
</evidence>